<evidence type="ECO:0000313" key="8">
    <source>
        <dbReference type="EMBL" id="ANB12882.1"/>
    </source>
</evidence>
<keyword evidence="6" id="KW-0963">Cytoplasm</keyword>
<name>A0A167DG93_9ASCO</name>
<dbReference type="GO" id="GO:0005829">
    <property type="term" value="C:cytosol"/>
    <property type="evidence" value="ECO:0007669"/>
    <property type="project" value="TreeGrafter"/>
</dbReference>
<comment type="function">
    <text evidence="6">Catalytic subunit of the queuine tRNA-ribosyltransferase (TGT) that catalyzes the base-exchange of a guanine (G) residue with queuine (Q) at position 34 (anticodon wobble position) in tRNAs with GU(N) anticodons (tRNA-Asp, -Asn, -His and -Tyr), resulting in the hypermodified nucleoside queuosine (7-(((4,5-cis-dihydroxy-2-cyclopenten-1-yl)amino)methyl)-7-deazaguanosine). Catalysis occurs through a double-displacement mechanism. The nucleophile active site attacks the C1' of nucleotide 34 to detach the guanine base from the RNA, forming a covalent enzyme-RNA intermediate. The proton acceptor active site deprotonates the incoming queuine, allowing a nucleophilic attack on the C1' of the ribose to form the product.</text>
</comment>
<feature type="binding site" evidence="6">
    <location>
        <position position="246"/>
    </location>
    <ligand>
        <name>substrate</name>
    </ligand>
</feature>
<feature type="binding site" evidence="6">
    <location>
        <position position="176"/>
    </location>
    <ligand>
        <name>substrate</name>
    </ligand>
</feature>
<comment type="similarity">
    <text evidence="6">Belongs to the queuine tRNA-ribosyltransferase family.</text>
</comment>
<gene>
    <name evidence="8" type="ORF">AWJ20_1160</name>
</gene>
<dbReference type="GO" id="GO:0046872">
    <property type="term" value="F:metal ion binding"/>
    <property type="evidence" value="ECO:0007669"/>
    <property type="project" value="UniProtKB-KW"/>
</dbReference>
<keyword evidence="5 6" id="KW-0862">Zinc</keyword>
<feature type="binding site" evidence="6">
    <location>
        <position position="371"/>
    </location>
    <ligand>
        <name>Zn(2+)</name>
        <dbReference type="ChEBI" id="CHEBI:29105"/>
    </ligand>
</feature>
<evidence type="ECO:0000256" key="4">
    <source>
        <dbReference type="ARBA" id="ARBA00022723"/>
    </source>
</evidence>
<dbReference type="OrthoDB" id="10249838at2759"/>
<evidence type="ECO:0000256" key="3">
    <source>
        <dbReference type="ARBA" id="ARBA00022694"/>
    </source>
</evidence>
<dbReference type="SUPFAM" id="SSF51713">
    <property type="entry name" value="tRNA-guanine transglycosylase"/>
    <property type="match status" value="1"/>
</dbReference>
<dbReference type="NCBIfam" id="TIGR00449">
    <property type="entry name" value="tgt_general"/>
    <property type="match status" value="1"/>
</dbReference>
<feature type="active site" description="Nucleophile" evidence="6">
    <location>
        <position position="296"/>
    </location>
</feature>
<feature type="binding site" evidence="6">
    <location>
        <position position="219"/>
    </location>
    <ligand>
        <name>substrate</name>
    </ligand>
</feature>
<evidence type="ECO:0000256" key="2">
    <source>
        <dbReference type="ARBA" id="ARBA00022679"/>
    </source>
</evidence>
<evidence type="ECO:0000256" key="5">
    <source>
        <dbReference type="ARBA" id="ARBA00022833"/>
    </source>
</evidence>
<dbReference type="EC" id="2.4.2.64" evidence="6"/>
<comment type="cofactor">
    <cofactor evidence="6">
        <name>Zn(2+)</name>
        <dbReference type="ChEBI" id="CHEBI:29105"/>
    </cofactor>
</comment>
<dbReference type="Proteomes" id="UP000189580">
    <property type="component" value="Chromosome a"/>
</dbReference>
<feature type="region of interest" description="RNA binding; important for wobble base 34 recognition" evidence="6">
    <location>
        <begin position="301"/>
        <end position="305"/>
    </location>
</feature>
<dbReference type="KEGG" id="slb:AWJ20_1160"/>
<evidence type="ECO:0000256" key="6">
    <source>
        <dbReference type="HAMAP-Rule" id="MF_03218"/>
    </source>
</evidence>
<accession>A0A167DG93</accession>
<dbReference type="HAMAP" id="MF_00168">
    <property type="entry name" value="Q_tRNA_Tgt"/>
    <property type="match status" value="1"/>
</dbReference>
<keyword evidence="1 6" id="KW-0328">Glycosyltransferase</keyword>
<sequence>MSGLLQKSVEKGALGSISSVSSTATSYQGPAMKFELVGKCSKSKARAATMKLPHGTVETPMFMPVGTQASLKGLTYEQLKDLGCKICLNNTYHLGLKPGQETLDTVGGAHKLQGWNGNILTDSGGFQMVSLLKLATITEEGVNFLSPHDGSPMLLTPEHSMSLQNSIGSDIMMQLDDVVATLTTGPRVEEAMHRSIRWLDRCIKSHKNPDTQNLFAIIQGGLDLDLRRQCCAEMAARDTPGIAIGGLSGGEDKESYCRVVSLCTDLLPANKPRYCMGVGYAEDLVVSVALGADLFDCVYPTRTARFGNAITRFGNLNLRSRKYMDDFSPVEEGCGCPICKPKSEGGLGITRSFIFHLAAKETAGAHLLTLHNVYYQLELMRRARRAILQDSYPDFVKQFFHDLYNGDREKYPSWAITALKTVNIDL</sequence>
<comment type="subcellular location">
    <subcellularLocation>
        <location evidence="6">Cytoplasm</location>
    </subcellularLocation>
</comment>
<dbReference type="InterPro" id="IPR036511">
    <property type="entry name" value="TGT-like_sf"/>
</dbReference>
<feature type="binding site" evidence="6">
    <location>
        <position position="336"/>
    </location>
    <ligand>
        <name>Zn(2+)</name>
        <dbReference type="ChEBI" id="CHEBI:29105"/>
    </ligand>
</feature>
<evidence type="ECO:0000259" key="7">
    <source>
        <dbReference type="Pfam" id="PF01702"/>
    </source>
</evidence>
<organism evidence="8 9">
    <name type="scientific">Sugiyamaella lignohabitans</name>
    <dbReference type="NCBI Taxonomy" id="796027"/>
    <lineage>
        <taxon>Eukaryota</taxon>
        <taxon>Fungi</taxon>
        <taxon>Dikarya</taxon>
        <taxon>Ascomycota</taxon>
        <taxon>Saccharomycotina</taxon>
        <taxon>Dipodascomycetes</taxon>
        <taxon>Dipodascales</taxon>
        <taxon>Trichomonascaceae</taxon>
        <taxon>Sugiyamaella</taxon>
    </lineage>
</organism>
<evidence type="ECO:0000313" key="9">
    <source>
        <dbReference type="Proteomes" id="UP000189580"/>
    </source>
</evidence>
<feature type="active site" description="Proton acceptor" evidence="6">
    <location>
        <position position="122"/>
    </location>
</feature>
<dbReference type="PANTHER" id="PTHR43530:SF1">
    <property type="entry name" value="QUEUINE TRNA-RIBOSYLTRANSFERASE CATALYTIC SUBUNIT 1"/>
    <property type="match status" value="1"/>
</dbReference>
<dbReference type="GO" id="GO:0008479">
    <property type="term" value="F:tRNA-guanosine(34) queuine transglycosylase activity"/>
    <property type="evidence" value="ECO:0007669"/>
    <property type="project" value="UniProtKB-UniRule"/>
</dbReference>
<dbReference type="GeneID" id="30032932"/>
<feature type="binding site" evidence="6">
    <location>
        <position position="334"/>
    </location>
    <ligand>
        <name>Zn(2+)</name>
        <dbReference type="ChEBI" id="CHEBI:29105"/>
    </ligand>
</feature>
<evidence type="ECO:0000256" key="1">
    <source>
        <dbReference type="ARBA" id="ARBA00022676"/>
    </source>
</evidence>
<feature type="domain" description="tRNA-guanine(15) transglycosylase-like" evidence="7">
    <location>
        <begin position="43"/>
        <end position="403"/>
    </location>
</feature>
<dbReference type="Pfam" id="PF01702">
    <property type="entry name" value="TGT"/>
    <property type="match status" value="1"/>
</dbReference>
<dbReference type="RefSeq" id="XP_018735359.1">
    <property type="nucleotide sequence ID" value="XM_018878013.1"/>
</dbReference>
<comment type="catalytic activity">
    <reaction evidence="6">
        <text>guanosine(34) in tRNA + queuine = queuosine(34) in tRNA + guanine</text>
        <dbReference type="Rhea" id="RHEA:16633"/>
        <dbReference type="Rhea" id="RHEA-COMP:10341"/>
        <dbReference type="Rhea" id="RHEA-COMP:18571"/>
        <dbReference type="ChEBI" id="CHEBI:16235"/>
        <dbReference type="ChEBI" id="CHEBI:17433"/>
        <dbReference type="ChEBI" id="CHEBI:74269"/>
        <dbReference type="ChEBI" id="CHEBI:194431"/>
        <dbReference type="EC" id="2.4.2.64"/>
    </reaction>
</comment>
<feature type="region of interest" description="RNA binding" evidence="6">
    <location>
        <begin position="277"/>
        <end position="283"/>
    </location>
</feature>
<dbReference type="AlphaFoldDB" id="A0A167DG93"/>
<protein>
    <recommendedName>
        <fullName evidence="6">Queuine tRNA-ribosyltransferase catalytic subunit 1</fullName>
        <ecNumber evidence="6">2.4.2.64</ecNumber>
    </recommendedName>
    <alternativeName>
        <fullName evidence="6">Guanine insertion enzyme</fullName>
    </alternativeName>
    <alternativeName>
        <fullName evidence="6">tRNA-guanine transglycosylase</fullName>
    </alternativeName>
</protein>
<dbReference type="GO" id="GO:0002099">
    <property type="term" value="P:tRNA wobble guanine modification"/>
    <property type="evidence" value="ECO:0007669"/>
    <property type="project" value="EnsemblFungi"/>
</dbReference>
<feature type="binding site" evidence="6">
    <location>
        <begin position="122"/>
        <end position="126"/>
    </location>
    <ligand>
        <name>substrate</name>
    </ligand>
</feature>
<feature type="binding site" evidence="6">
    <location>
        <position position="339"/>
    </location>
    <ligand>
        <name>Zn(2+)</name>
        <dbReference type="ChEBI" id="CHEBI:29105"/>
    </ligand>
</feature>
<reference evidence="8 9" key="1">
    <citation type="submission" date="2016-02" db="EMBL/GenBank/DDBJ databases">
        <title>Complete genome sequence and transcriptome regulation of the pentose utilising yeast Sugiyamaella lignohabitans.</title>
        <authorList>
            <person name="Bellasio M."/>
            <person name="Peymann A."/>
            <person name="Valli M."/>
            <person name="Sipitzky M."/>
            <person name="Graf A."/>
            <person name="Sauer M."/>
            <person name="Marx H."/>
            <person name="Mattanovich D."/>
        </authorList>
    </citation>
    <scope>NUCLEOTIDE SEQUENCE [LARGE SCALE GENOMIC DNA]</scope>
    <source>
        <strain evidence="8 9">CBS 10342</strain>
    </source>
</reference>
<keyword evidence="4 6" id="KW-0479">Metal-binding</keyword>
<dbReference type="Gene3D" id="3.20.20.105">
    <property type="entry name" value="Queuine tRNA-ribosyltransferase-like"/>
    <property type="match status" value="1"/>
</dbReference>
<comment type="subunit">
    <text evidence="6">Heterodimer of a catalytic subunit and an accessory subunit.</text>
</comment>
<dbReference type="InterPro" id="IPR004803">
    <property type="entry name" value="TGT"/>
</dbReference>
<keyword evidence="9" id="KW-1185">Reference proteome</keyword>
<dbReference type="PANTHER" id="PTHR43530">
    <property type="entry name" value="QUEUINE TRNA-RIBOSYLTRANSFERASE CATALYTIC SUBUNIT 1"/>
    <property type="match status" value="1"/>
</dbReference>
<keyword evidence="2 6" id="KW-0808">Transferase</keyword>
<dbReference type="NCBIfam" id="TIGR00430">
    <property type="entry name" value="Q_tRNA_tgt"/>
    <property type="match status" value="1"/>
</dbReference>
<dbReference type="InterPro" id="IPR002616">
    <property type="entry name" value="tRNA_ribo_trans-like"/>
</dbReference>
<dbReference type="EMBL" id="CP014501">
    <property type="protein sequence ID" value="ANB12882.1"/>
    <property type="molecule type" value="Genomic_DNA"/>
</dbReference>
<keyword evidence="3 6" id="KW-0819">tRNA processing</keyword>
<proteinExistence type="inferred from homology"/>